<comment type="caution">
    <text evidence="10">Lacks conserved residue(s) required for the propagation of feature annotation.</text>
</comment>
<gene>
    <name evidence="10" type="primary">plsY</name>
    <name evidence="11" type="ORF">P3TCK_01749</name>
</gene>
<comment type="function">
    <text evidence="10">Catalyzes the transfer of an acyl group from acyl-phosphate (acyl-PO(4)) to glycerol-3-phosphate (G3P) to form lysophosphatidic acid (LPA). This enzyme utilizes acyl-phosphate as fatty acyl donor, but not acyl-CoA or acyl-ACP.</text>
</comment>
<dbReference type="GO" id="GO:0008654">
    <property type="term" value="P:phospholipid biosynthetic process"/>
    <property type="evidence" value="ECO:0007669"/>
    <property type="project" value="UniProtKB-UniRule"/>
</dbReference>
<dbReference type="Proteomes" id="UP000003789">
    <property type="component" value="Unassembled WGS sequence"/>
</dbReference>
<keyword evidence="4 10" id="KW-0812">Transmembrane</keyword>
<evidence type="ECO:0000313" key="12">
    <source>
        <dbReference type="Proteomes" id="UP000003789"/>
    </source>
</evidence>
<dbReference type="AlphaFoldDB" id="Q1Z4T1"/>
<evidence type="ECO:0000256" key="1">
    <source>
        <dbReference type="ARBA" id="ARBA00022475"/>
    </source>
</evidence>
<dbReference type="UniPathway" id="UPA00085"/>
<dbReference type="HOGENOM" id="CLU_081254_0_2_6"/>
<proteinExistence type="inferred from homology"/>
<feature type="transmembrane region" description="Helical" evidence="10">
    <location>
        <begin position="111"/>
        <end position="132"/>
    </location>
</feature>
<dbReference type="PANTHER" id="PTHR30309">
    <property type="entry name" value="INNER MEMBRANE PROTEIN YGIH"/>
    <property type="match status" value="1"/>
</dbReference>
<comment type="catalytic activity">
    <reaction evidence="10">
        <text>an acyl phosphate + sn-glycerol 3-phosphate = a 1-acyl-sn-glycero-3-phosphate + phosphate</text>
        <dbReference type="Rhea" id="RHEA:34075"/>
        <dbReference type="ChEBI" id="CHEBI:43474"/>
        <dbReference type="ChEBI" id="CHEBI:57597"/>
        <dbReference type="ChEBI" id="CHEBI:57970"/>
        <dbReference type="ChEBI" id="CHEBI:59918"/>
        <dbReference type="EC" id="2.3.1.275"/>
    </reaction>
</comment>
<keyword evidence="5 10" id="KW-1133">Transmembrane helix</keyword>
<evidence type="ECO:0000313" key="11">
    <source>
        <dbReference type="EMBL" id="EAS43540.1"/>
    </source>
</evidence>
<dbReference type="OrthoDB" id="9777124at2"/>
<feature type="transmembrane region" description="Helical" evidence="10">
    <location>
        <begin position="78"/>
        <end position="99"/>
    </location>
</feature>
<comment type="caution">
    <text evidence="11">The sequence shown here is derived from an EMBL/GenBank/DDBJ whole genome shotgun (WGS) entry which is preliminary data.</text>
</comment>
<evidence type="ECO:0000256" key="10">
    <source>
        <dbReference type="HAMAP-Rule" id="MF_01043"/>
    </source>
</evidence>
<keyword evidence="3 10" id="KW-0808">Transferase</keyword>
<dbReference type="RefSeq" id="WP_006228351.1">
    <property type="nucleotide sequence ID" value="NZ_AAPH01000010.1"/>
</dbReference>
<comment type="subunit">
    <text evidence="10">Probably interacts with PlsX.</text>
</comment>
<evidence type="ECO:0000256" key="9">
    <source>
        <dbReference type="ARBA" id="ARBA00023264"/>
    </source>
</evidence>
<keyword evidence="2 10" id="KW-0444">Lipid biosynthesis</keyword>
<comment type="subcellular location">
    <subcellularLocation>
        <location evidence="10">Cell membrane</location>
        <topology evidence="10">Multi-pass membrane protein</topology>
    </subcellularLocation>
</comment>
<evidence type="ECO:0000256" key="4">
    <source>
        <dbReference type="ARBA" id="ARBA00022692"/>
    </source>
</evidence>
<dbReference type="GO" id="GO:0005886">
    <property type="term" value="C:plasma membrane"/>
    <property type="evidence" value="ECO:0007669"/>
    <property type="project" value="UniProtKB-SubCell"/>
</dbReference>
<dbReference type="HAMAP" id="MF_01043">
    <property type="entry name" value="PlsY"/>
    <property type="match status" value="1"/>
</dbReference>
<accession>Q1Z4T1</accession>
<evidence type="ECO:0000256" key="7">
    <source>
        <dbReference type="ARBA" id="ARBA00023136"/>
    </source>
</evidence>
<name>Q1Z4T1_9GAMM</name>
<evidence type="ECO:0000256" key="6">
    <source>
        <dbReference type="ARBA" id="ARBA00023098"/>
    </source>
</evidence>
<comment type="pathway">
    <text evidence="10">Lipid metabolism; phospholipid metabolism.</text>
</comment>
<feature type="transmembrane region" description="Helical" evidence="10">
    <location>
        <begin position="138"/>
        <end position="158"/>
    </location>
</feature>
<reference evidence="11 12" key="1">
    <citation type="submission" date="2006-03" db="EMBL/GenBank/DDBJ databases">
        <authorList>
            <person name="Bartlett D.H."/>
            <person name="Valle G."/>
            <person name="Lauro F.M."/>
            <person name="Vezzi A."/>
            <person name="Simonato F."/>
            <person name="Eloe E."/>
            <person name="Vitulo N."/>
            <person name="Stratton T.K."/>
            <person name="D'angelo M."/>
            <person name="Ferriera S."/>
            <person name="Johnson J."/>
            <person name="Kravitz S."/>
            <person name="Beeson K."/>
            <person name="Sutton G."/>
            <person name="Rogers Y."/>
            <person name="Friedman R."/>
            <person name="Frazier M."/>
            <person name="Venter J.C."/>
        </authorList>
    </citation>
    <scope>NUCLEOTIDE SEQUENCE [LARGE SCALE GENOMIC DNA]</scope>
    <source>
        <strain evidence="11 12">3TCK</strain>
    </source>
</reference>
<dbReference type="InterPro" id="IPR003811">
    <property type="entry name" value="G3P_acylTferase_PlsY"/>
</dbReference>
<sequence length="203" mass="22060">MTPLVLLIIIGAYLLGSISSAVLISRLYRLPDPRDSGSGNPGATNVLRLGGKSAASMVLVCDVLKGMLPVWLSYFLDINPFLLGIIGIAACLGHIYPIFFHFRGGKGVATALGALAPIGWDLSGMLIGTWLLTVFITGYSSLGSLITALVAPMLTWFVKPEYTMAVSMLSCLIVLRHHDNLRRLFDGKETKIWQKISRKTKLK</sequence>
<dbReference type="EC" id="2.3.1.275" evidence="10"/>
<dbReference type="SMART" id="SM01207">
    <property type="entry name" value="G3P_acyltransf"/>
    <property type="match status" value="1"/>
</dbReference>
<evidence type="ECO:0000256" key="3">
    <source>
        <dbReference type="ARBA" id="ARBA00022679"/>
    </source>
</evidence>
<dbReference type="Pfam" id="PF02660">
    <property type="entry name" value="G3P_acyltransf"/>
    <property type="match status" value="1"/>
</dbReference>
<organism evidence="11 12">
    <name type="scientific">Photobacterium profundum 3TCK</name>
    <dbReference type="NCBI Taxonomy" id="314280"/>
    <lineage>
        <taxon>Bacteria</taxon>
        <taxon>Pseudomonadati</taxon>
        <taxon>Pseudomonadota</taxon>
        <taxon>Gammaproteobacteria</taxon>
        <taxon>Vibrionales</taxon>
        <taxon>Vibrionaceae</taxon>
        <taxon>Photobacterium</taxon>
    </lineage>
</organism>
<evidence type="ECO:0000256" key="8">
    <source>
        <dbReference type="ARBA" id="ARBA00023209"/>
    </source>
</evidence>
<evidence type="ECO:0000256" key="2">
    <source>
        <dbReference type="ARBA" id="ARBA00022516"/>
    </source>
</evidence>
<keyword evidence="8 10" id="KW-0594">Phospholipid biosynthesis</keyword>
<evidence type="ECO:0000256" key="5">
    <source>
        <dbReference type="ARBA" id="ARBA00022989"/>
    </source>
</evidence>
<keyword evidence="6 10" id="KW-0443">Lipid metabolism</keyword>
<dbReference type="EMBL" id="AAPH01000010">
    <property type="protein sequence ID" value="EAS43540.1"/>
    <property type="molecule type" value="Genomic_DNA"/>
</dbReference>
<keyword evidence="1 10" id="KW-1003">Cell membrane</keyword>
<dbReference type="GO" id="GO:0043772">
    <property type="term" value="F:acyl-phosphate glycerol-3-phosphate acyltransferase activity"/>
    <property type="evidence" value="ECO:0007669"/>
    <property type="project" value="UniProtKB-UniRule"/>
</dbReference>
<comment type="similarity">
    <text evidence="10">Belongs to the PlsY family.</text>
</comment>
<dbReference type="PANTHER" id="PTHR30309:SF0">
    <property type="entry name" value="GLYCEROL-3-PHOSPHATE ACYLTRANSFERASE-RELATED"/>
    <property type="match status" value="1"/>
</dbReference>
<dbReference type="NCBIfam" id="TIGR00023">
    <property type="entry name" value="glycerol-3-phosphate 1-O-acyltransferase PlsY"/>
    <property type="match status" value="1"/>
</dbReference>
<keyword evidence="7 10" id="KW-0472">Membrane</keyword>
<keyword evidence="9 10" id="KW-1208">Phospholipid metabolism</keyword>
<protein>
    <recommendedName>
        <fullName evidence="10">Glycerol-3-phosphate acyltransferase</fullName>
    </recommendedName>
    <alternativeName>
        <fullName evidence="10">Acyl-PO4 G3P acyltransferase</fullName>
    </alternativeName>
    <alternativeName>
        <fullName evidence="10">Acyl-phosphate--glycerol-3-phosphate acyltransferase</fullName>
    </alternativeName>
    <alternativeName>
        <fullName evidence="10">G3P acyltransferase</fullName>
        <shortName evidence="10">GPAT</shortName>
        <ecNumber evidence="10">2.3.1.275</ecNumber>
    </alternativeName>
    <alternativeName>
        <fullName evidence="10">Lysophosphatidic acid synthase</fullName>
        <shortName evidence="10">LPA synthase</shortName>
    </alternativeName>
</protein>